<sequence>MRDDLCVATFALNQLLSNTFCYSKYFYRYNFSTNLFDYSKNGRDLLTLYNIFNCLVSGVLGPLSFFYIIIVKGVFDPKTIRIDELFYTLVLSTLYLLIYGLNYTNYKYRDGTSEYVNDLLILRRYYSGNQRGNQQESVTFSQVFHIFKEEITRLVKRQDADLLGIIIVFIIIGLFIAPVLIFPISLISQFDYISIALRYLIPVNYHDNFTLAVIHRLTGSLLCQITVIEMCRSFRILIPNIICIGSLASNRLTGIRRKALENPLEGIIEYWILQREGKKVEKGCGAIVYVLYQAGSFLIVCNYTTTLIGWKFLDMGAYLVAPSLCPVITATLLIGVRLAVSTVNVSEEILRMWRSSEMVMVKNKNRRWSKRIVKTLRPFGFPVQGLGLFNAELKLTLMERILFSTQDAVVTGIAIL</sequence>
<keyword evidence="1" id="KW-0812">Transmembrane</keyword>
<keyword evidence="1" id="KW-0472">Membrane</keyword>
<name>A0ABP1Q0I8_9HEXA</name>
<feature type="transmembrane region" description="Helical" evidence="1">
    <location>
        <begin position="82"/>
        <end position="101"/>
    </location>
</feature>
<keyword evidence="3" id="KW-1185">Reference proteome</keyword>
<gene>
    <name evidence="2" type="ORF">ODALV1_LOCUS5918</name>
</gene>
<dbReference type="Proteomes" id="UP001642540">
    <property type="component" value="Unassembled WGS sequence"/>
</dbReference>
<feature type="transmembrane region" description="Helical" evidence="1">
    <location>
        <begin position="284"/>
        <end position="305"/>
    </location>
</feature>
<organism evidence="2 3">
    <name type="scientific">Orchesella dallaii</name>
    <dbReference type="NCBI Taxonomy" id="48710"/>
    <lineage>
        <taxon>Eukaryota</taxon>
        <taxon>Metazoa</taxon>
        <taxon>Ecdysozoa</taxon>
        <taxon>Arthropoda</taxon>
        <taxon>Hexapoda</taxon>
        <taxon>Collembola</taxon>
        <taxon>Entomobryomorpha</taxon>
        <taxon>Entomobryoidea</taxon>
        <taxon>Orchesellidae</taxon>
        <taxon>Orchesellinae</taxon>
        <taxon>Orchesella</taxon>
    </lineage>
</organism>
<proteinExistence type="predicted"/>
<protein>
    <recommendedName>
        <fullName evidence="4">Gustatory receptor</fullName>
    </recommendedName>
</protein>
<keyword evidence="1" id="KW-1133">Transmembrane helix</keyword>
<evidence type="ECO:0008006" key="4">
    <source>
        <dbReference type="Google" id="ProtNLM"/>
    </source>
</evidence>
<evidence type="ECO:0000313" key="2">
    <source>
        <dbReference type="EMBL" id="CAL8084837.1"/>
    </source>
</evidence>
<comment type="caution">
    <text evidence="2">The sequence shown here is derived from an EMBL/GenBank/DDBJ whole genome shotgun (WGS) entry which is preliminary data.</text>
</comment>
<dbReference type="EMBL" id="CAXLJM020000019">
    <property type="protein sequence ID" value="CAL8084837.1"/>
    <property type="molecule type" value="Genomic_DNA"/>
</dbReference>
<feature type="transmembrane region" description="Helical" evidence="1">
    <location>
        <begin position="162"/>
        <end position="188"/>
    </location>
</feature>
<feature type="transmembrane region" description="Helical" evidence="1">
    <location>
        <begin position="317"/>
        <end position="340"/>
    </location>
</feature>
<feature type="transmembrane region" description="Helical" evidence="1">
    <location>
        <begin position="45"/>
        <end position="70"/>
    </location>
</feature>
<evidence type="ECO:0000256" key="1">
    <source>
        <dbReference type="SAM" id="Phobius"/>
    </source>
</evidence>
<accession>A0ABP1Q0I8</accession>
<evidence type="ECO:0000313" key="3">
    <source>
        <dbReference type="Proteomes" id="UP001642540"/>
    </source>
</evidence>
<reference evidence="2 3" key="1">
    <citation type="submission" date="2024-08" db="EMBL/GenBank/DDBJ databases">
        <authorList>
            <person name="Cucini C."/>
            <person name="Frati F."/>
        </authorList>
    </citation>
    <scope>NUCLEOTIDE SEQUENCE [LARGE SCALE GENOMIC DNA]</scope>
</reference>